<sequence length="171" mass="18745">MDAFRTGEPVLIADLSTSRRRWPTFTPQARAQGFASVHAVPMRLRGEVIGALNLFGLHTGTLSPADLQLARALADTATIGILQERAIRRGEVLTEQLQTALNSRVTIEQAKGVLFHAGGLDMDDTFDVLRGYCRSHSARMSDIATQLATATLDPRVLLEDHARRTHTTSTR</sequence>
<dbReference type="InterPro" id="IPR011006">
    <property type="entry name" value="CheY-like_superfamily"/>
</dbReference>
<keyword evidence="3" id="KW-0805">Transcription regulation</keyword>
<reference evidence="6 7" key="1">
    <citation type="submission" date="2023-12" db="EMBL/GenBank/DDBJ databases">
        <title>Amycolatopsis sp. V23-08.</title>
        <authorList>
            <person name="Somphong A."/>
        </authorList>
    </citation>
    <scope>NUCLEOTIDE SEQUENCE [LARGE SCALE GENOMIC DNA]</scope>
    <source>
        <strain evidence="6 7">V23-08</strain>
    </source>
</reference>
<dbReference type="InterPro" id="IPR036388">
    <property type="entry name" value="WH-like_DNA-bd_sf"/>
</dbReference>
<dbReference type="EMBL" id="JAYFSI010000020">
    <property type="protein sequence ID" value="MEA5367140.1"/>
    <property type="molecule type" value="Genomic_DNA"/>
</dbReference>
<evidence type="ECO:0000313" key="6">
    <source>
        <dbReference type="EMBL" id="MEA5367140.1"/>
    </source>
</evidence>
<dbReference type="Gene3D" id="3.30.450.40">
    <property type="match status" value="1"/>
</dbReference>
<keyword evidence="1" id="KW-0808">Transferase</keyword>
<evidence type="ECO:0000256" key="1">
    <source>
        <dbReference type="ARBA" id="ARBA00022679"/>
    </source>
</evidence>
<protein>
    <submittedName>
        <fullName evidence="6">GAF and ANTAR domain-containing protein</fullName>
    </submittedName>
</protein>
<evidence type="ECO:0000256" key="4">
    <source>
        <dbReference type="ARBA" id="ARBA00023163"/>
    </source>
</evidence>
<keyword evidence="4" id="KW-0804">Transcription</keyword>
<dbReference type="Gene3D" id="1.10.10.10">
    <property type="entry name" value="Winged helix-like DNA-binding domain superfamily/Winged helix DNA-binding domain"/>
    <property type="match status" value="1"/>
</dbReference>
<dbReference type="InterPro" id="IPR003018">
    <property type="entry name" value="GAF"/>
</dbReference>
<comment type="caution">
    <text evidence="6">The sequence shown here is derived from an EMBL/GenBank/DDBJ whole genome shotgun (WGS) entry which is preliminary data.</text>
</comment>
<feature type="domain" description="ANTAR" evidence="5">
    <location>
        <begin position="87"/>
        <end position="148"/>
    </location>
</feature>
<dbReference type="Pfam" id="PF13185">
    <property type="entry name" value="GAF_2"/>
    <property type="match status" value="1"/>
</dbReference>
<dbReference type="SUPFAM" id="SSF52172">
    <property type="entry name" value="CheY-like"/>
    <property type="match status" value="1"/>
</dbReference>
<evidence type="ECO:0000313" key="7">
    <source>
        <dbReference type="Proteomes" id="UP001304298"/>
    </source>
</evidence>
<name>A0ABU5RLH1_9PSEU</name>
<keyword evidence="7" id="KW-1185">Reference proteome</keyword>
<evidence type="ECO:0000256" key="3">
    <source>
        <dbReference type="ARBA" id="ARBA00023015"/>
    </source>
</evidence>
<dbReference type="InterPro" id="IPR005561">
    <property type="entry name" value="ANTAR"/>
</dbReference>
<dbReference type="PROSITE" id="PS50921">
    <property type="entry name" value="ANTAR"/>
    <property type="match status" value="1"/>
</dbReference>
<dbReference type="SUPFAM" id="SSF55781">
    <property type="entry name" value="GAF domain-like"/>
    <property type="match status" value="1"/>
</dbReference>
<dbReference type="Proteomes" id="UP001304298">
    <property type="component" value="Unassembled WGS sequence"/>
</dbReference>
<organism evidence="6 7">
    <name type="scientific">Amycolatopsis heterodermiae</name>
    <dbReference type="NCBI Taxonomy" id="3110235"/>
    <lineage>
        <taxon>Bacteria</taxon>
        <taxon>Bacillati</taxon>
        <taxon>Actinomycetota</taxon>
        <taxon>Actinomycetes</taxon>
        <taxon>Pseudonocardiales</taxon>
        <taxon>Pseudonocardiaceae</taxon>
        <taxon>Amycolatopsis</taxon>
    </lineage>
</organism>
<evidence type="ECO:0000256" key="2">
    <source>
        <dbReference type="ARBA" id="ARBA00022777"/>
    </source>
</evidence>
<accession>A0ABU5RLH1</accession>
<proteinExistence type="predicted"/>
<dbReference type="RefSeq" id="WP_323336897.1">
    <property type="nucleotide sequence ID" value="NZ_JAYFSI010000020.1"/>
</dbReference>
<gene>
    <name evidence="6" type="ORF">VA596_46965</name>
</gene>
<keyword evidence="2" id="KW-0418">Kinase</keyword>
<dbReference type="InterPro" id="IPR029016">
    <property type="entry name" value="GAF-like_dom_sf"/>
</dbReference>
<dbReference type="SMART" id="SM01012">
    <property type="entry name" value="ANTAR"/>
    <property type="match status" value="1"/>
</dbReference>
<evidence type="ECO:0000259" key="5">
    <source>
        <dbReference type="PROSITE" id="PS50921"/>
    </source>
</evidence>
<dbReference type="Pfam" id="PF03861">
    <property type="entry name" value="ANTAR"/>
    <property type="match status" value="1"/>
</dbReference>